<gene>
    <name evidence="2" type="ORF">ACFPYL_24055</name>
</gene>
<dbReference type="Proteomes" id="UP001596135">
    <property type="component" value="Unassembled WGS sequence"/>
</dbReference>
<feature type="transmembrane region" description="Helical" evidence="1">
    <location>
        <begin position="39"/>
        <end position="58"/>
    </location>
</feature>
<comment type="caution">
    <text evidence="2">The sequence shown here is derived from an EMBL/GenBank/DDBJ whole genome shotgun (WGS) entry which is preliminary data.</text>
</comment>
<name>A0ABW1LQL4_9ACTN</name>
<keyword evidence="1" id="KW-0472">Membrane</keyword>
<dbReference type="EMBL" id="JBHSRJ010000009">
    <property type="protein sequence ID" value="MFC6046180.1"/>
    <property type="molecule type" value="Genomic_DNA"/>
</dbReference>
<reference evidence="3" key="1">
    <citation type="journal article" date="2019" name="Int. J. Syst. Evol. Microbiol.">
        <title>The Global Catalogue of Microorganisms (GCM) 10K type strain sequencing project: providing services to taxonomists for standard genome sequencing and annotation.</title>
        <authorList>
            <consortium name="The Broad Institute Genomics Platform"/>
            <consortium name="The Broad Institute Genome Sequencing Center for Infectious Disease"/>
            <person name="Wu L."/>
            <person name="Ma J."/>
        </authorList>
    </citation>
    <scope>NUCLEOTIDE SEQUENCE [LARGE SCALE GENOMIC DNA]</scope>
    <source>
        <strain evidence="3">CCUG 54522</strain>
    </source>
</reference>
<protein>
    <submittedName>
        <fullName evidence="2">Uncharacterized protein</fullName>
    </submittedName>
</protein>
<evidence type="ECO:0000313" key="3">
    <source>
        <dbReference type="Proteomes" id="UP001596135"/>
    </source>
</evidence>
<keyword evidence="1" id="KW-1133">Transmembrane helix</keyword>
<feature type="transmembrane region" description="Helical" evidence="1">
    <location>
        <begin position="64"/>
        <end position="82"/>
    </location>
</feature>
<sequence>MLERPVVHRPPPGPIPGAVLGAAAGLLLAVVWRYGASDLALAVSLVFAGLVAVLLAGSPGWRPFGTALLAAAAITLGVLVVVA</sequence>
<organism evidence="2 3">
    <name type="scientific">Nocardioides hankookensis</name>
    <dbReference type="NCBI Taxonomy" id="443157"/>
    <lineage>
        <taxon>Bacteria</taxon>
        <taxon>Bacillati</taxon>
        <taxon>Actinomycetota</taxon>
        <taxon>Actinomycetes</taxon>
        <taxon>Propionibacteriales</taxon>
        <taxon>Nocardioidaceae</taxon>
        <taxon>Nocardioides</taxon>
    </lineage>
</organism>
<evidence type="ECO:0000256" key="1">
    <source>
        <dbReference type="SAM" id="Phobius"/>
    </source>
</evidence>
<keyword evidence="1" id="KW-0812">Transmembrane</keyword>
<dbReference type="RefSeq" id="WP_379160733.1">
    <property type="nucleotide sequence ID" value="NZ_JBHSRJ010000009.1"/>
</dbReference>
<accession>A0ABW1LQL4</accession>
<keyword evidence="3" id="KW-1185">Reference proteome</keyword>
<evidence type="ECO:0000313" key="2">
    <source>
        <dbReference type="EMBL" id="MFC6046180.1"/>
    </source>
</evidence>
<feature type="transmembrane region" description="Helical" evidence="1">
    <location>
        <begin position="15"/>
        <end position="32"/>
    </location>
</feature>
<proteinExistence type="predicted"/>